<gene>
    <name evidence="1" type="ordered locus">BP1026B_I3682</name>
</gene>
<dbReference type="Proteomes" id="UP000010087">
    <property type="component" value="Chromosome 1"/>
</dbReference>
<protein>
    <submittedName>
        <fullName evidence="1">Uncharacterized protein</fullName>
    </submittedName>
</protein>
<reference evidence="1 2" key="1">
    <citation type="journal article" date="2012" name="PLoS ONE">
        <title>Evolution of Burkholderia pseudomallei in recurrent melioidosis.</title>
        <authorList>
            <person name="Hayden H.S."/>
            <person name="Lim R."/>
            <person name="Brittnacher M.J."/>
            <person name="Sims E.H."/>
            <person name="Ramage E.R."/>
            <person name="Fong C."/>
            <person name="Wu Z."/>
            <person name="Crist E."/>
            <person name="Chang J."/>
            <person name="Zhou Y."/>
            <person name="Radey M."/>
            <person name="Rohmer L."/>
            <person name="Haugen E."/>
            <person name="Gillett W."/>
            <person name="Wuthiekanun V."/>
            <person name="Peacock S.J."/>
            <person name="Kaul R."/>
            <person name="Miller S.I."/>
            <person name="Manoil C."/>
            <person name="Jacobs M.A."/>
        </authorList>
    </citation>
    <scope>NUCLEOTIDE SEQUENCE [LARGE SCALE GENOMIC DNA]</scope>
    <source>
        <strain evidence="1 2">1026b</strain>
    </source>
</reference>
<dbReference type="AlphaFoldDB" id="A0A0H3HPN1"/>
<dbReference type="EMBL" id="CP002833">
    <property type="protein sequence ID" value="AFI68244.1"/>
    <property type="molecule type" value="Genomic_DNA"/>
</dbReference>
<dbReference type="KEGG" id="bpz:BP1026B_I3682"/>
<name>A0A0H3HPN1_BURP2</name>
<sequence length="133" mass="15571">MHAFAEQRRAGQQRIDGYDPINHFVAGKQRLHNWADKVYPKGRLPRLPDRVSKSFSELRQSISLSFEYMFDSARKPRQAGQAHRKRGLGRRENVFFQYGKNDFICIFKNSKKSREALSHMGYNLKHFVTARVG</sequence>
<organism evidence="1 2">
    <name type="scientific">Burkholderia pseudomallei (strain 1026b)</name>
    <dbReference type="NCBI Taxonomy" id="884204"/>
    <lineage>
        <taxon>Bacteria</taxon>
        <taxon>Pseudomonadati</taxon>
        <taxon>Pseudomonadota</taxon>
        <taxon>Betaproteobacteria</taxon>
        <taxon>Burkholderiales</taxon>
        <taxon>Burkholderiaceae</taxon>
        <taxon>Burkholderia</taxon>
        <taxon>pseudomallei group</taxon>
    </lineage>
</organism>
<accession>A0A0H3HPN1</accession>
<evidence type="ECO:0000313" key="1">
    <source>
        <dbReference type="EMBL" id="AFI68244.1"/>
    </source>
</evidence>
<evidence type="ECO:0000313" key="2">
    <source>
        <dbReference type="Proteomes" id="UP000010087"/>
    </source>
</evidence>
<proteinExistence type="predicted"/>